<dbReference type="PROSITE" id="PS51257">
    <property type="entry name" value="PROKAR_LIPOPROTEIN"/>
    <property type="match status" value="1"/>
</dbReference>
<feature type="chain" id="PRO_5047530703" evidence="1">
    <location>
        <begin position="27"/>
        <end position="329"/>
    </location>
</feature>
<evidence type="ECO:0000256" key="1">
    <source>
        <dbReference type="SAM" id="SignalP"/>
    </source>
</evidence>
<protein>
    <submittedName>
        <fullName evidence="3">ADYC domain-containing protein</fullName>
    </submittedName>
</protein>
<gene>
    <name evidence="3" type="ORF">POL58_34680</name>
</gene>
<sequence>MLAHFARFLPLSAAFLAMTAAACTYAPEDEQSYRDSGESGTLTVNSPEIDDAPFPELSLSGQPNSAGVSLVGLRDPNGNLHPLETNTRDELVVYDDNHNLLYSGDDLVDWTLVLEKDGVEVEGTILTYDGDVPGWTDDGRPITTYAISFPGTAADPGHKNVCPTYRDEPLNPVLTIIRGATYDRELKRVGLIDPDWVTFACADQAAYKAKALGYHQGENFAGTTAPATRDQQDATLKMITADYCGTGHSFTVQGTAIHWENSARTVTIFPGTVPGYFEAVWGKDGAICLNDPRAVDRSEVEALCPDIPFCDNIDWENPSHEWATWKPLQ</sequence>
<dbReference type="RefSeq" id="WP_272005214.1">
    <property type="nucleotide sequence ID" value="NZ_JAQNDN010000020.1"/>
</dbReference>
<dbReference type="Proteomes" id="UP001217838">
    <property type="component" value="Unassembled WGS sequence"/>
</dbReference>
<organism evidence="3 4">
    <name type="scientific">Nannocystis radixulma</name>
    <dbReference type="NCBI Taxonomy" id="2995305"/>
    <lineage>
        <taxon>Bacteria</taxon>
        <taxon>Pseudomonadati</taxon>
        <taxon>Myxococcota</taxon>
        <taxon>Polyangia</taxon>
        <taxon>Nannocystales</taxon>
        <taxon>Nannocystaceae</taxon>
        <taxon>Nannocystis</taxon>
    </lineage>
</organism>
<evidence type="ECO:0000259" key="2">
    <source>
        <dbReference type="Pfam" id="PF20032"/>
    </source>
</evidence>
<dbReference type="EMBL" id="JAQNDN010000020">
    <property type="protein sequence ID" value="MDC0672951.1"/>
    <property type="molecule type" value="Genomic_DNA"/>
</dbReference>
<evidence type="ECO:0000313" key="4">
    <source>
        <dbReference type="Proteomes" id="UP001217838"/>
    </source>
</evidence>
<evidence type="ECO:0000313" key="3">
    <source>
        <dbReference type="EMBL" id="MDC0672951.1"/>
    </source>
</evidence>
<dbReference type="Pfam" id="PF20032">
    <property type="entry name" value="ADYC"/>
    <property type="match status" value="1"/>
</dbReference>
<comment type="caution">
    <text evidence="3">The sequence shown here is derived from an EMBL/GenBank/DDBJ whole genome shotgun (WGS) entry which is preliminary data.</text>
</comment>
<accession>A0ABT5BJ13</accession>
<feature type="domain" description="ADYC" evidence="2">
    <location>
        <begin position="104"/>
        <end position="294"/>
    </location>
</feature>
<feature type="signal peptide" evidence="1">
    <location>
        <begin position="1"/>
        <end position="26"/>
    </location>
</feature>
<name>A0ABT5BJ13_9BACT</name>
<proteinExistence type="predicted"/>
<dbReference type="InterPro" id="IPR045426">
    <property type="entry name" value="ADYC"/>
</dbReference>
<keyword evidence="1" id="KW-0732">Signal</keyword>
<reference evidence="3 4" key="1">
    <citation type="submission" date="2022-11" db="EMBL/GenBank/DDBJ databases">
        <title>Minimal conservation of predation-associated metabolite biosynthetic gene clusters underscores biosynthetic potential of Myxococcota including descriptions for ten novel species: Archangium lansinium sp. nov., Myxococcus landrumus sp. nov., Nannocystis bai.</title>
        <authorList>
            <person name="Ahearne A."/>
            <person name="Stevens C."/>
            <person name="Dowd S."/>
        </authorList>
    </citation>
    <scope>NUCLEOTIDE SEQUENCE [LARGE SCALE GENOMIC DNA]</scope>
    <source>
        <strain evidence="3 4">NCELM</strain>
    </source>
</reference>
<keyword evidence="4" id="KW-1185">Reference proteome</keyword>